<sequence length="783" mass="85507">MEMRALVSCSAGNGGSGSISLTNVSPWIATVAARVDRDFPATTLKLGRSTFNGASLYKNKSRRNVLSRNKQFLPLAFLGKNDSTSPDPTLLWDKNDISESQRTVTISDSITEHQSVSEVDDYCKALGGKRPIHRILVATNGMGAVKFITSVRTWSYKTFGNERAIMLVAMATPEDMRINAEHIRMADQFVEVPGGTNNHNYANVQLIVEMAEATSVDAVWPGWGHASENPELPDALNAKGIVFLGPEAASMVALGDKIGSSLIAQAADVPTLPWSGSHVKVPPGSNLVTIPEEIYRQACVYTTEEAVASCQVVGYPAMIKASWGGGGKGIRKVHNDDEVKALFKQVQGEVPGSPIFIMKVASQSRHLEVQLLCDQYGNVAALHSRDCSVQRRHQKIIEEGPITVAPRETVKKLEQAARRLAKSVNYVGAATVEYLYSMETGEYYFLELNPRLQVEHPVTECITGINIPAAQVAVGMGIPLWQIPEIRRFYGIAHGGGYDSWRQTSVVASPFDFDKAESIRPKGHCVAVRVTSEDPDGGFKPTSGQIQELSFKSKPDVWAYFSVKSGGGIHEFSDSQFGHVFAFGESRALAIANMVLGLKEIQIRGEIRTNVDYTIDLLHAPDYQQNKIHTGWLDSRIAMRVRAERPPWYLSVVSGALYKASATSAAVVSDYVGYLEKGQIPPKIDVVRSGSGSYRLRMNNSEVVADIHTLRDGGLLMQLDGKSHVIYAEDEAAGTRLLIDGKTCLLQNDHDPSKLMAETPCKLLRYLVSIIAVLMLILAICGS</sequence>
<feature type="transmembrane region" description="Helical" evidence="11">
    <location>
        <begin position="763"/>
        <end position="781"/>
    </location>
</feature>
<feature type="domain" description="Biotin carboxylation" evidence="13">
    <location>
        <begin position="131"/>
        <end position="638"/>
    </location>
</feature>
<dbReference type="Gene3D" id="3.30.1490.20">
    <property type="entry name" value="ATP-grasp fold, A domain"/>
    <property type="match status" value="1"/>
</dbReference>
<dbReference type="GO" id="GO:0006633">
    <property type="term" value="P:fatty acid biosynthetic process"/>
    <property type="evidence" value="ECO:0007669"/>
    <property type="project" value="TreeGrafter"/>
</dbReference>
<keyword evidence="11" id="KW-0472">Membrane</keyword>
<dbReference type="PANTHER" id="PTHR45728">
    <property type="entry name" value="ACETYL-COA CARBOXYLASE, ISOFORM A"/>
    <property type="match status" value="1"/>
</dbReference>
<dbReference type="InterPro" id="IPR013815">
    <property type="entry name" value="ATP_grasp_subdomain_1"/>
</dbReference>
<dbReference type="Pfam" id="PF21385">
    <property type="entry name" value="ACCA_BT"/>
    <property type="match status" value="1"/>
</dbReference>
<reference evidence="14" key="1">
    <citation type="submission" date="2020-01" db="EMBL/GenBank/DDBJ databases">
        <authorList>
            <person name="Mishra B."/>
        </authorList>
    </citation>
    <scope>NUCLEOTIDE SEQUENCE [LARGE SCALE GENOMIC DNA]</scope>
</reference>
<dbReference type="FunFam" id="3.30.1490.20:FF:000003">
    <property type="entry name" value="acetyl-CoA carboxylase isoform X1"/>
    <property type="match status" value="1"/>
</dbReference>
<dbReference type="Pfam" id="PF00289">
    <property type="entry name" value="Biotin_carb_N"/>
    <property type="match status" value="1"/>
</dbReference>
<feature type="domain" description="ATP-grasp" evidence="12">
    <location>
        <begin position="284"/>
        <end position="476"/>
    </location>
</feature>
<evidence type="ECO:0000256" key="7">
    <source>
        <dbReference type="ARBA" id="ARBA00023267"/>
    </source>
</evidence>
<evidence type="ECO:0000259" key="13">
    <source>
        <dbReference type="PROSITE" id="PS50979"/>
    </source>
</evidence>
<dbReference type="PROSITE" id="PS50975">
    <property type="entry name" value="ATP_GRASP"/>
    <property type="match status" value="1"/>
</dbReference>
<dbReference type="PROSITE" id="PS00867">
    <property type="entry name" value="CPSASE_2"/>
    <property type="match status" value="1"/>
</dbReference>
<organism evidence="14 15">
    <name type="scientific">Microthlaspi erraticum</name>
    <dbReference type="NCBI Taxonomy" id="1685480"/>
    <lineage>
        <taxon>Eukaryota</taxon>
        <taxon>Viridiplantae</taxon>
        <taxon>Streptophyta</taxon>
        <taxon>Embryophyta</taxon>
        <taxon>Tracheophyta</taxon>
        <taxon>Spermatophyta</taxon>
        <taxon>Magnoliopsida</taxon>
        <taxon>eudicotyledons</taxon>
        <taxon>Gunneridae</taxon>
        <taxon>Pentapetalae</taxon>
        <taxon>rosids</taxon>
        <taxon>malvids</taxon>
        <taxon>Brassicales</taxon>
        <taxon>Brassicaceae</taxon>
        <taxon>Coluteocarpeae</taxon>
        <taxon>Microthlaspi</taxon>
    </lineage>
</organism>
<comment type="catalytic activity">
    <reaction evidence="9">
        <text>N(6)-biotinyl-L-lysyl-[protein] + hydrogencarbonate + ATP = N(6)-carboxybiotinyl-L-lysyl-[protein] + ADP + phosphate + H(+)</text>
        <dbReference type="Rhea" id="RHEA:13501"/>
        <dbReference type="Rhea" id="RHEA-COMP:10505"/>
        <dbReference type="Rhea" id="RHEA-COMP:10506"/>
        <dbReference type="ChEBI" id="CHEBI:15378"/>
        <dbReference type="ChEBI" id="CHEBI:17544"/>
        <dbReference type="ChEBI" id="CHEBI:30616"/>
        <dbReference type="ChEBI" id="CHEBI:43474"/>
        <dbReference type="ChEBI" id="CHEBI:83144"/>
        <dbReference type="ChEBI" id="CHEBI:83145"/>
        <dbReference type="ChEBI" id="CHEBI:456216"/>
        <dbReference type="EC" id="6.3.4.14"/>
    </reaction>
</comment>
<keyword evidence="11" id="KW-1133">Transmembrane helix</keyword>
<dbReference type="InterPro" id="IPR005479">
    <property type="entry name" value="CPAse_ATP-bd"/>
</dbReference>
<dbReference type="Gene3D" id="3.30.470.20">
    <property type="entry name" value="ATP-grasp fold, B domain"/>
    <property type="match status" value="1"/>
</dbReference>
<comment type="catalytic activity">
    <reaction evidence="8">
        <text>hydrogencarbonate + acetyl-CoA + ATP = malonyl-CoA + ADP + phosphate + H(+)</text>
        <dbReference type="Rhea" id="RHEA:11308"/>
        <dbReference type="ChEBI" id="CHEBI:15378"/>
        <dbReference type="ChEBI" id="CHEBI:17544"/>
        <dbReference type="ChEBI" id="CHEBI:30616"/>
        <dbReference type="ChEBI" id="CHEBI:43474"/>
        <dbReference type="ChEBI" id="CHEBI:57288"/>
        <dbReference type="ChEBI" id="CHEBI:57384"/>
        <dbReference type="ChEBI" id="CHEBI:456216"/>
        <dbReference type="EC" id="6.4.1.2"/>
    </reaction>
</comment>
<dbReference type="GO" id="GO:0005524">
    <property type="term" value="F:ATP binding"/>
    <property type="evidence" value="ECO:0007669"/>
    <property type="project" value="UniProtKB-UniRule"/>
</dbReference>
<dbReference type="InterPro" id="IPR011764">
    <property type="entry name" value="Biotin_carboxylation_dom"/>
</dbReference>
<keyword evidence="6" id="KW-0464">Manganese</keyword>
<dbReference type="FunFam" id="3.30.470.20:FF:000043">
    <property type="entry name" value="acetyl-CoA carboxylase 1-like"/>
    <property type="match status" value="1"/>
</dbReference>
<protein>
    <recommendedName>
        <fullName evidence="2">biotin carboxylase</fullName>
        <ecNumber evidence="2">6.3.4.14</ecNumber>
    </recommendedName>
</protein>
<dbReference type="InterPro" id="IPR016185">
    <property type="entry name" value="PreATP-grasp_dom_sf"/>
</dbReference>
<evidence type="ECO:0000256" key="8">
    <source>
        <dbReference type="ARBA" id="ARBA00048065"/>
    </source>
</evidence>
<dbReference type="InterPro" id="IPR011761">
    <property type="entry name" value="ATP-grasp"/>
</dbReference>
<dbReference type="GO" id="GO:0046872">
    <property type="term" value="F:metal ion binding"/>
    <property type="evidence" value="ECO:0007669"/>
    <property type="project" value="InterPro"/>
</dbReference>
<dbReference type="SMART" id="SM00878">
    <property type="entry name" value="Biotin_carb_C"/>
    <property type="match status" value="1"/>
</dbReference>
<keyword evidence="11" id="KW-0812">Transmembrane</keyword>
<dbReference type="GO" id="GO:0003989">
    <property type="term" value="F:acetyl-CoA carboxylase activity"/>
    <property type="evidence" value="ECO:0007669"/>
    <property type="project" value="UniProtKB-EC"/>
</dbReference>
<evidence type="ECO:0000256" key="5">
    <source>
        <dbReference type="ARBA" id="ARBA00022840"/>
    </source>
</evidence>
<dbReference type="GO" id="GO:0004075">
    <property type="term" value="F:biotin carboxylase activity"/>
    <property type="evidence" value="ECO:0007669"/>
    <property type="project" value="UniProtKB-EC"/>
</dbReference>
<dbReference type="InterPro" id="IPR011054">
    <property type="entry name" value="Rudment_hybrid_motif"/>
</dbReference>
<evidence type="ECO:0000256" key="2">
    <source>
        <dbReference type="ARBA" id="ARBA00013263"/>
    </source>
</evidence>
<dbReference type="EC" id="6.3.4.14" evidence="2"/>
<accession>A0A6D2IGM2</accession>
<dbReference type="FunFam" id="3.40.50.20:FF:000005">
    <property type="entry name" value="acetyl-CoA carboxylase isoform X2"/>
    <property type="match status" value="1"/>
</dbReference>
<evidence type="ECO:0000256" key="6">
    <source>
        <dbReference type="ARBA" id="ARBA00023211"/>
    </source>
</evidence>
<comment type="cofactor">
    <cofactor evidence="1">
        <name>biotin</name>
        <dbReference type="ChEBI" id="CHEBI:57586"/>
    </cofactor>
</comment>
<evidence type="ECO:0000256" key="10">
    <source>
        <dbReference type="PROSITE-ProRule" id="PRU00409"/>
    </source>
</evidence>
<keyword evidence="4 10" id="KW-0547">Nucleotide-binding</keyword>
<dbReference type="SUPFAM" id="SSF56059">
    <property type="entry name" value="Glutathione synthetase ATP-binding domain-like"/>
    <property type="match status" value="1"/>
</dbReference>
<dbReference type="EMBL" id="CACVBM020000888">
    <property type="protein sequence ID" value="CAA7024294.1"/>
    <property type="molecule type" value="Genomic_DNA"/>
</dbReference>
<name>A0A6D2IGM2_9BRAS</name>
<keyword evidence="5 10" id="KW-0067">ATP-binding</keyword>
<dbReference type="OrthoDB" id="1742580at2759"/>
<evidence type="ECO:0000256" key="1">
    <source>
        <dbReference type="ARBA" id="ARBA00001953"/>
    </source>
</evidence>
<dbReference type="Gene3D" id="3.90.1770.10">
    <property type="entry name" value="PreATP-grasp domain"/>
    <property type="match status" value="1"/>
</dbReference>
<dbReference type="InterPro" id="IPR005481">
    <property type="entry name" value="BC-like_N"/>
</dbReference>
<evidence type="ECO:0000256" key="11">
    <source>
        <dbReference type="SAM" id="Phobius"/>
    </source>
</evidence>
<dbReference type="Gene3D" id="3.40.50.20">
    <property type="match status" value="1"/>
</dbReference>
<dbReference type="Pfam" id="PF02785">
    <property type="entry name" value="Biotin_carb_C"/>
    <property type="match status" value="1"/>
</dbReference>
<evidence type="ECO:0000313" key="14">
    <source>
        <dbReference type="EMBL" id="CAA7024294.1"/>
    </source>
</evidence>
<proteinExistence type="predicted"/>
<keyword evidence="3" id="KW-0436">Ligase</keyword>
<keyword evidence="15" id="KW-1185">Reference proteome</keyword>
<comment type="caution">
    <text evidence="14">The sequence shown here is derived from an EMBL/GenBank/DDBJ whole genome shotgun (WGS) entry which is preliminary data.</text>
</comment>
<dbReference type="InterPro" id="IPR049076">
    <property type="entry name" value="ACCA"/>
</dbReference>
<keyword evidence="7" id="KW-0092">Biotin</keyword>
<dbReference type="PANTHER" id="PTHR45728:SF7">
    <property type="entry name" value="ACETYL-COA CARBOXYLASE"/>
    <property type="match status" value="1"/>
</dbReference>
<evidence type="ECO:0000259" key="12">
    <source>
        <dbReference type="PROSITE" id="PS50975"/>
    </source>
</evidence>
<evidence type="ECO:0000256" key="9">
    <source>
        <dbReference type="ARBA" id="ARBA00048600"/>
    </source>
</evidence>
<dbReference type="SUPFAM" id="SSF51246">
    <property type="entry name" value="Rudiment single hybrid motif"/>
    <property type="match status" value="1"/>
</dbReference>
<dbReference type="AlphaFoldDB" id="A0A6D2IGM2"/>
<dbReference type="InterPro" id="IPR049074">
    <property type="entry name" value="ACCA_BT"/>
</dbReference>
<dbReference type="Pfam" id="PF02786">
    <property type="entry name" value="CPSase_L_D2"/>
    <property type="match status" value="1"/>
</dbReference>
<evidence type="ECO:0000313" key="15">
    <source>
        <dbReference type="Proteomes" id="UP000467841"/>
    </source>
</evidence>
<evidence type="ECO:0000256" key="3">
    <source>
        <dbReference type="ARBA" id="ARBA00022598"/>
    </source>
</evidence>
<evidence type="ECO:0000256" key="4">
    <source>
        <dbReference type="ARBA" id="ARBA00022741"/>
    </source>
</evidence>
<gene>
    <name evidence="14" type="ORF">MERR_LOCUS11529</name>
</gene>
<dbReference type="InterPro" id="IPR005482">
    <property type="entry name" value="Biotin_COase_C"/>
</dbReference>
<dbReference type="PROSITE" id="PS50979">
    <property type="entry name" value="BC"/>
    <property type="match status" value="1"/>
</dbReference>
<dbReference type="SUPFAM" id="SSF52440">
    <property type="entry name" value="PreATP-grasp domain"/>
    <property type="match status" value="1"/>
</dbReference>
<dbReference type="Proteomes" id="UP000467841">
    <property type="component" value="Unassembled WGS sequence"/>
</dbReference>